<gene>
    <name evidence="2" type="ORF">GCM10009668_18700</name>
</gene>
<feature type="transmembrane region" description="Helical" evidence="1">
    <location>
        <begin position="30"/>
        <end position="45"/>
    </location>
</feature>
<organism evidence="2 3">
    <name type="scientific">Nocardioides dubius</name>
    <dbReference type="NCBI Taxonomy" id="317019"/>
    <lineage>
        <taxon>Bacteria</taxon>
        <taxon>Bacillati</taxon>
        <taxon>Actinomycetota</taxon>
        <taxon>Actinomycetes</taxon>
        <taxon>Propionibacteriales</taxon>
        <taxon>Nocardioidaceae</taxon>
        <taxon>Nocardioides</taxon>
    </lineage>
</organism>
<feature type="transmembrane region" description="Helical" evidence="1">
    <location>
        <begin position="57"/>
        <end position="78"/>
    </location>
</feature>
<evidence type="ECO:0000313" key="3">
    <source>
        <dbReference type="Proteomes" id="UP001501581"/>
    </source>
</evidence>
<sequence length="120" mass="12913">MRKDVLFVFAAVGAVEVVIGATIMRGGLLPWVAALYVVVGSVVLARSGERMPRMVNVMWAVSVVLWIGLLLPMTSFGLALGVGALWGTLLFGLWSGPSQMILRFLEEGRRTPRTAPVTDA</sequence>
<dbReference type="RefSeq" id="WP_343993660.1">
    <property type="nucleotide sequence ID" value="NZ_BAAALG010000007.1"/>
</dbReference>
<protein>
    <recommendedName>
        <fullName evidence="4">DUF4233 domain-containing protein</fullName>
    </recommendedName>
</protein>
<accession>A0ABN1TT22</accession>
<feature type="transmembrane region" description="Helical" evidence="1">
    <location>
        <begin position="84"/>
        <end position="105"/>
    </location>
</feature>
<evidence type="ECO:0000256" key="1">
    <source>
        <dbReference type="SAM" id="Phobius"/>
    </source>
</evidence>
<evidence type="ECO:0008006" key="4">
    <source>
        <dbReference type="Google" id="ProtNLM"/>
    </source>
</evidence>
<dbReference type="EMBL" id="BAAALG010000007">
    <property type="protein sequence ID" value="GAA1100875.1"/>
    <property type="molecule type" value="Genomic_DNA"/>
</dbReference>
<name>A0ABN1TT22_9ACTN</name>
<keyword evidence="1" id="KW-0812">Transmembrane</keyword>
<reference evidence="2 3" key="1">
    <citation type="journal article" date="2019" name="Int. J. Syst. Evol. Microbiol.">
        <title>The Global Catalogue of Microorganisms (GCM) 10K type strain sequencing project: providing services to taxonomists for standard genome sequencing and annotation.</title>
        <authorList>
            <consortium name="The Broad Institute Genomics Platform"/>
            <consortium name="The Broad Institute Genome Sequencing Center for Infectious Disease"/>
            <person name="Wu L."/>
            <person name="Ma J."/>
        </authorList>
    </citation>
    <scope>NUCLEOTIDE SEQUENCE [LARGE SCALE GENOMIC DNA]</scope>
    <source>
        <strain evidence="2 3">JCM 13008</strain>
    </source>
</reference>
<comment type="caution">
    <text evidence="2">The sequence shown here is derived from an EMBL/GenBank/DDBJ whole genome shotgun (WGS) entry which is preliminary data.</text>
</comment>
<dbReference type="Proteomes" id="UP001501581">
    <property type="component" value="Unassembled WGS sequence"/>
</dbReference>
<keyword evidence="3" id="KW-1185">Reference proteome</keyword>
<keyword evidence="1" id="KW-1133">Transmembrane helix</keyword>
<keyword evidence="1" id="KW-0472">Membrane</keyword>
<proteinExistence type="predicted"/>
<evidence type="ECO:0000313" key="2">
    <source>
        <dbReference type="EMBL" id="GAA1100875.1"/>
    </source>
</evidence>